<evidence type="ECO:0000256" key="1">
    <source>
        <dbReference type="ARBA" id="ARBA00001913"/>
    </source>
</evidence>
<feature type="binding site" evidence="6">
    <location>
        <position position="428"/>
    </location>
    <ligand>
        <name>Ca(2+)</name>
        <dbReference type="ChEBI" id="CHEBI:29108"/>
    </ligand>
</feature>
<comment type="cofactor">
    <cofactor evidence="1 6">
        <name>Ca(2+)</name>
        <dbReference type="ChEBI" id="CHEBI:29108"/>
    </cofactor>
</comment>
<dbReference type="GO" id="GO:0005509">
    <property type="term" value="F:calcium ion binding"/>
    <property type="evidence" value="ECO:0007669"/>
    <property type="project" value="Ensembl"/>
</dbReference>
<dbReference type="GO" id="GO:0043262">
    <property type="term" value="F:ADP phosphatase activity"/>
    <property type="evidence" value="ECO:0007669"/>
    <property type="project" value="Ensembl"/>
</dbReference>
<proteinExistence type="inferred from homology"/>
<dbReference type="GO" id="GO:0042803">
    <property type="term" value="F:protein homodimerization activity"/>
    <property type="evidence" value="ECO:0007669"/>
    <property type="project" value="Ensembl"/>
</dbReference>
<dbReference type="Gene3D" id="2.120.10.100">
    <property type="entry name" value="Apyrase"/>
    <property type="match status" value="1"/>
</dbReference>
<reference evidence="7" key="2">
    <citation type="submission" date="2025-08" db="UniProtKB">
        <authorList>
            <consortium name="Ensembl"/>
        </authorList>
    </citation>
    <scope>IDENTIFICATION</scope>
    <source>
        <strain evidence="7">2N</strain>
    </source>
</reference>
<dbReference type="Bgee" id="ENSCPOG00000011130">
    <property type="expression patterns" value="Expressed in adult mammalian kidney and 13 other cell types or tissues"/>
</dbReference>
<dbReference type="Ensembl" id="ENSCPOT00000011234.3">
    <property type="protein sequence ID" value="ENSCPOP00000010009.3"/>
    <property type="gene ID" value="ENSCPOG00000011130.4"/>
</dbReference>
<dbReference type="PANTHER" id="PTHR13023:SF3">
    <property type="entry name" value="SOLUBLE CALCIUM-ACTIVATED NUCLEOTIDASE 1"/>
    <property type="match status" value="1"/>
</dbReference>
<dbReference type="InterPro" id="IPR009283">
    <property type="entry name" value="Apyrase"/>
</dbReference>
<dbReference type="GO" id="GO:0004382">
    <property type="term" value="F:GDP phosphatase activity"/>
    <property type="evidence" value="ECO:0007669"/>
    <property type="project" value="Ensembl"/>
</dbReference>
<protein>
    <submittedName>
        <fullName evidence="7">Calcium activated nucleotidase 1</fullName>
    </submittedName>
</protein>
<dbReference type="FunCoup" id="H0VIH6">
    <property type="interactions" value="1975"/>
</dbReference>
<feature type="binding site" evidence="6">
    <location>
        <position position="377"/>
    </location>
    <ligand>
        <name>Ca(2+)</name>
        <dbReference type="ChEBI" id="CHEBI:29108"/>
    </ligand>
</feature>
<dbReference type="GO" id="GO:0005794">
    <property type="term" value="C:Golgi apparatus"/>
    <property type="evidence" value="ECO:0007669"/>
    <property type="project" value="Ensembl"/>
</dbReference>
<evidence type="ECO:0000313" key="7">
    <source>
        <dbReference type="Ensembl" id="ENSCPOP00000010009.3"/>
    </source>
</evidence>
<keyword evidence="2 6" id="KW-0479">Metal-binding</keyword>
<evidence type="ECO:0000313" key="8">
    <source>
        <dbReference type="Proteomes" id="UP000005447"/>
    </source>
</evidence>
<feature type="binding site" evidence="6">
    <location>
        <position position="247"/>
    </location>
    <ligand>
        <name>Ca(2+)</name>
        <dbReference type="ChEBI" id="CHEBI:29108"/>
    </ligand>
</feature>
<dbReference type="GO" id="GO:0030166">
    <property type="term" value="P:proteoglycan biosynthetic process"/>
    <property type="evidence" value="ECO:0007669"/>
    <property type="project" value="Ensembl"/>
</dbReference>
<gene>
    <name evidence="7" type="primary">CANT1</name>
</gene>
<dbReference type="OMA" id="EDEHKGT"/>
<evidence type="ECO:0000256" key="6">
    <source>
        <dbReference type="PIRSR" id="PIRSR609283-1"/>
    </source>
</evidence>
<dbReference type="STRING" id="10141.ENSCPOP00000010009"/>
<dbReference type="EMBL" id="AAKN02047325">
    <property type="status" value="NOT_ANNOTATED_CDS"/>
    <property type="molecule type" value="Genomic_DNA"/>
</dbReference>
<dbReference type="PANTHER" id="PTHR13023">
    <property type="entry name" value="APYRASE"/>
    <property type="match status" value="1"/>
</dbReference>
<dbReference type="HOGENOM" id="CLU_047493_0_0_1"/>
<organism evidence="7 8">
    <name type="scientific">Cavia porcellus</name>
    <name type="common">Guinea pig</name>
    <dbReference type="NCBI Taxonomy" id="10141"/>
    <lineage>
        <taxon>Eukaryota</taxon>
        <taxon>Metazoa</taxon>
        <taxon>Chordata</taxon>
        <taxon>Craniata</taxon>
        <taxon>Vertebrata</taxon>
        <taxon>Euteleostomi</taxon>
        <taxon>Mammalia</taxon>
        <taxon>Eutheria</taxon>
        <taxon>Euarchontoglires</taxon>
        <taxon>Glires</taxon>
        <taxon>Rodentia</taxon>
        <taxon>Hystricomorpha</taxon>
        <taxon>Caviidae</taxon>
        <taxon>Cavia</taxon>
    </lineage>
</organism>
<dbReference type="Pfam" id="PF06079">
    <property type="entry name" value="Apyrase"/>
    <property type="match status" value="2"/>
</dbReference>
<reference evidence="7" key="3">
    <citation type="submission" date="2025-09" db="UniProtKB">
        <authorList>
            <consortium name="Ensembl"/>
        </authorList>
    </citation>
    <scope>IDENTIFICATION</scope>
    <source>
        <strain evidence="7">2N</strain>
    </source>
</reference>
<evidence type="ECO:0000256" key="3">
    <source>
        <dbReference type="ARBA" id="ARBA00022801"/>
    </source>
</evidence>
<reference evidence="8" key="1">
    <citation type="journal article" date="2011" name="Nature">
        <title>A high-resolution map of human evolutionary constraint using 29 mammals.</title>
        <authorList>
            <person name="Lindblad-Toh K."/>
            <person name="Garber M."/>
            <person name="Zuk O."/>
            <person name="Lin M.F."/>
            <person name="Parker B.J."/>
            <person name="Washietl S."/>
            <person name="Kheradpour P."/>
            <person name="Ernst J."/>
            <person name="Jordan G."/>
            <person name="Mauceli E."/>
            <person name="Ward L.D."/>
            <person name="Lowe C.B."/>
            <person name="Holloway A.K."/>
            <person name="Clamp M."/>
            <person name="Gnerre S."/>
            <person name="Alfoldi J."/>
            <person name="Beal K."/>
            <person name="Chang J."/>
            <person name="Clawson H."/>
            <person name="Cuff J."/>
            <person name="Di Palma F."/>
            <person name="Fitzgerald S."/>
            <person name="Flicek P."/>
            <person name="Guttman M."/>
            <person name="Hubisz M.J."/>
            <person name="Jaffe D.B."/>
            <person name="Jungreis I."/>
            <person name="Kent W.J."/>
            <person name="Kostka D."/>
            <person name="Lara M."/>
            <person name="Martins A.L."/>
            <person name="Massingham T."/>
            <person name="Moltke I."/>
            <person name="Raney B.J."/>
            <person name="Rasmussen M.D."/>
            <person name="Robinson J."/>
            <person name="Stark A."/>
            <person name="Vilella A.J."/>
            <person name="Wen J."/>
            <person name="Xie X."/>
            <person name="Zody M.C."/>
            <person name="Baldwin J."/>
            <person name="Bloom T."/>
            <person name="Chin C.W."/>
            <person name="Heiman D."/>
            <person name="Nicol R."/>
            <person name="Nusbaum C."/>
            <person name="Young S."/>
            <person name="Wilkinson J."/>
            <person name="Worley K.C."/>
            <person name="Kovar C.L."/>
            <person name="Muzny D.M."/>
            <person name="Gibbs R.A."/>
            <person name="Cree A."/>
            <person name="Dihn H.H."/>
            <person name="Fowler G."/>
            <person name="Jhangiani S."/>
            <person name="Joshi V."/>
            <person name="Lee S."/>
            <person name="Lewis L.R."/>
            <person name="Nazareth L.V."/>
            <person name="Okwuonu G."/>
            <person name="Santibanez J."/>
            <person name="Warren W.C."/>
            <person name="Mardis E.R."/>
            <person name="Weinstock G.M."/>
            <person name="Wilson R.K."/>
            <person name="Delehaunty K."/>
            <person name="Dooling D."/>
            <person name="Fronik C."/>
            <person name="Fulton L."/>
            <person name="Fulton B."/>
            <person name="Graves T."/>
            <person name="Minx P."/>
            <person name="Sodergren E."/>
            <person name="Birney E."/>
            <person name="Margulies E.H."/>
            <person name="Herrero J."/>
            <person name="Green E.D."/>
            <person name="Haussler D."/>
            <person name="Siepel A."/>
            <person name="Goldman N."/>
            <person name="Pollard K.S."/>
            <person name="Pedersen J.S."/>
            <person name="Lander E.S."/>
            <person name="Kellis M."/>
        </authorList>
    </citation>
    <scope>NUCLEOTIDE SEQUENCE [LARGE SCALE GENOMIC DNA]</scope>
    <source>
        <strain evidence="8">2N</strain>
    </source>
</reference>
<keyword evidence="3" id="KW-0378">Hydrolase</keyword>
<dbReference type="GeneTree" id="ENSGT00390000012872"/>
<feature type="binding site" evidence="6">
    <location>
        <position position="316"/>
    </location>
    <ligand>
        <name>Ca(2+)</name>
        <dbReference type="ChEBI" id="CHEBI:29108"/>
    </ligand>
</feature>
<dbReference type="AlphaFoldDB" id="H0VIH6"/>
<dbReference type="Proteomes" id="UP000005447">
    <property type="component" value="Unassembled WGS sequence"/>
</dbReference>
<evidence type="ECO:0000256" key="5">
    <source>
        <dbReference type="ARBA" id="ARBA00025738"/>
    </source>
</evidence>
<feature type="binding site" evidence="6">
    <location>
        <position position="169"/>
    </location>
    <ligand>
        <name>Ca(2+)</name>
        <dbReference type="ChEBI" id="CHEBI:29108"/>
    </ligand>
</feature>
<dbReference type="GO" id="GO:0045134">
    <property type="term" value="F:UDP phosphatase activity"/>
    <property type="evidence" value="ECO:0007669"/>
    <property type="project" value="TreeGrafter"/>
</dbReference>
<keyword evidence="8" id="KW-1185">Reference proteome</keyword>
<dbReference type="InterPro" id="IPR036258">
    <property type="entry name" value="Apyrase_sf"/>
</dbReference>
<dbReference type="SUPFAM" id="SSF101887">
    <property type="entry name" value="Apyrase"/>
    <property type="match status" value="2"/>
</dbReference>
<sequence length="433" mass="47977">MPVQPSNHLEWNEPMHSLRISVGGLPVLASMTKAADPRFRPRWKVILTSFVGIALLWLLYSHRAAPSRSPTPNAHNWRLGQAPATRYNDTYPLSAPQRTPGGIRYRIAIIADLDTESRAQEENTWFSYLKKGYLTLSDNGDKVTVEWDKDHSVLESHLAEKGRGMELSELVVFNGKLYSVDDRTGVVYQIEGTKAVPWVILSDGDGTVGKGNGPCCLACPPGPGDRVCLGVEPVGTSALIAPGFKAEWLAVKDERLYVGSLGKEWTTGTGKVVNENPEWVKVVDHKGSVDHENWVSSYNALRAAVGIRPPGYLIHESACWSDTLQRWFFLPRRASLEQYNEKEDEHRGTNLLLSAAQDFGDVSVRRVGEVVPTHGFSSFKFIPNTDDQIIVALKSEEDSGVVATYVMAFTLDGRILLPETKIASVKYEGIEFI</sequence>
<comment type="similarity">
    <text evidence="5">Belongs to the apyrase family.</text>
</comment>
<evidence type="ECO:0000256" key="2">
    <source>
        <dbReference type="ARBA" id="ARBA00022723"/>
    </source>
</evidence>
<dbReference type="GO" id="GO:0016020">
    <property type="term" value="C:membrane"/>
    <property type="evidence" value="ECO:0007669"/>
    <property type="project" value="Ensembl"/>
</dbReference>
<dbReference type="VEuPathDB" id="HostDB:ENSCPOG00000011130"/>
<keyword evidence="4 6" id="KW-0106">Calcium</keyword>
<feature type="binding site" evidence="6">
    <location>
        <position position="168"/>
    </location>
    <ligand>
        <name>Ca(2+)</name>
        <dbReference type="ChEBI" id="CHEBI:29108"/>
    </ligand>
</feature>
<evidence type="ECO:0000256" key="4">
    <source>
        <dbReference type="ARBA" id="ARBA00022837"/>
    </source>
</evidence>
<dbReference type="InParanoid" id="H0VIH6"/>
<name>H0VIH6_CAVPO</name>
<accession>H0VIH6</accession>